<gene>
    <name evidence="2" type="ORF">LITE_LOCUS7349</name>
</gene>
<feature type="compositionally biased region" description="Pro residues" evidence="1">
    <location>
        <begin position="73"/>
        <end position="84"/>
    </location>
</feature>
<organism evidence="2 3">
    <name type="scientific">Linum tenue</name>
    <dbReference type="NCBI Taxonomy" id="586396"/>
    <lineage>
        <taxon>Eukaryota</taxon>
        <taxon>Viridiplantae</taxon>
        <taxon>Streptophyta</taxon>
        <taxon>Embryophyta</taxon>
        <taxon>Tracheophyta</taxon>
        <taxon>Spermatophyta</taxon>
        <taxon>Magnoliopsida</taxon>
        <taxon>eudicotyledons</taxon>
        <taxon>Gunneridae</taxon>
        <taxon>Pentapetalae</taxon>
        <taxon>rosids</taxon>
        <taxon>fabids</taxon>
        <taxon>Malpighiales</taxon>
        <taxon>Linaceae</taxon>
        <taxon>Linum</taxon>
    </lineage>
</organism>
<reference evidence="2" key="1">
    <citation type="submission" date="2022-08" db="EMBL/GenBank/DDBJ databases">
        <authorList>
            <person name="Gutierrez-Valencia J."/>
        </authorList>
    </citation>
    <scope>NUCLEOTIDE SEQUENCE</scope>
</reference>
<accession>A0AAV0I368</accession>
<keyword evidence="3" id="KW-1185">Reference proteome</keyword>
<dbReference type="Proteomes" id="UP001154282">
    <property type="component" value="Unassembled WGS sequence"/>
</dbReference>
<dbReference type="EMBL" id="CAMGYJ010000003">
    <property type="protein sequence ID" value="CAI0391971.1"/>
    <property type="molecule type" value="Genomic_DNA"/>
</dbReference>
<comment type="caution">
    <text evidence="2">The sequence shown here is derived from an EMBL/GenBank/DDBJ whole genome shotgun (WGS) entry which is preliminary data.</text>
</comment>
<name>A0AAV0I368_9ROSI</name>
<sequence>MILGRPFLATAKALIDVHDGKLILRAGNEQSTFSVSELDHCDMHDITPMHAISYQEHEPVVYPSVPLVLQDPPLKPLPPLPSTSPPNKKIKEEWRPKQQVAKPTRKKGGDHYELVPPPAS</sequence>
<feature type="region of interest" description="Disordered" evidence="1">
    <location>
        <begin position="73"/>
        <end position="120"/>
    </location>
</feature>
<evidence type="ECO:0000256" key="1">
    <source>
        <dbReference type="SAM" id="MobiDB-lite"/>
    </source>
</evidence>
<evidence type="ECO:0000313" key="3">
    <source>
        <dbReference type="Proteomes" id="UP001154282"/>
    </source>
</evidence>
<dbReference type="AlphaFoldDB" id="A0AAV0I368"/>
<protein>
    <recommendedName>
        <fullName evidence="4">Reverse transcriptase domain-containing protein</fullName>
    </recommendedName>
</protein>
<proteinExistence type="predicted"/>
<evidence type="ECO:0000313" key="2">
    <source>
        <dbReference type="EMBL" id="CAI0391971.1"/>
    </source>
</evidence>
<evidence type="ECO:0008006" key="4">
    <source>
        <dbReference type="Google" id="ProtNLM"/>
    </source>
</evidence>